<keyword evidence="2" id="KW-1185">Reference proteome</keyword>
<dbReference type="OrthoDB" id="1917400at2759"/>
<organism evidence="2 3">
    <name type="scientific">Nicotiana tabacum</name>
    <name type="common">Common tobacco</name>
    <dbReference type="NCBI Taxonomy" id="4097"/>
    <lineage>
        <taxon>Eukaryota</taxon>
        <taxon>Viridiplantae</taxon>
        <taxon>Streptophyta</taxon>
        <taxon>Embryophyta</taxon>
        <taxon>Tracheophyta</taxon>
        <taxon>Spermatophyta</taxon>
        <taxon>Magnoliopsida</taxon>
        <taxon>eudicotyledons</taxon>
        <taxon>Gunneridae</taxon>
        <taxon>Pentapetalae</taxon>
        <taxon>asterids</taxon>
        <taxon>lamiids</taxon>
        <taxon>Solanales</taxon>
        <taxon>Solanaceae</taxon>
        <taxon>Nicotianoideae</taxon>
        <taxon>Nicotianeae</taxon>
        <taxon>Nicotiana</taxon>
    </lineage>
</organism>
<feature type="region of interest" description="Disordered" evidence="1">
    <location>
        <begin position="35"/>
        <end position="56"/>
    </location>
</feature>
<dbReference type="GeneID" id="107785966"/>
<protein>
    <submittedName>
        <fullName evidence="3">Uncharacterized protein LOC107785966</fullName>
    </submittedName>
</protein>
<dbReference type="PANTHER" id="PTHR34666:SF1">
    <property type="entry name" value="OS02G0554800 PROTEIN"/>
    <property type="match status" value="1"/>
</dbReference>
<evidence type="ECO:0000313" key="2">
    <source>
        <dbReference type="Proteomes" id="UP000790787"/>
    </source>
</evidence>
<evidence type="ECO:0000256" key="1">
    <source>
        <dbReference type="SAM" id="MobiDB-lite"/>
    </source>
</evidence>
<name>A0A1S3ZEH9_TOBAC</name>
<dbReference type="AlphaFoldDB" id="A0A1S3ZEH9"/>
<dbReference type="RefSeq" id="XP_016462885.1">
    <property type="nucleotide sequence ID" value="XM_016607399.2"/>
</dbReference>
<sequence>MALPSLSPQDDFSFPTITDTPPCFIESPPLWRTTSISSGRLEKKPRNDHITSTKKEVDHEEKFDMSPLISNYINQRRSFSYIEGAAAMKRMIEDEQSHNHKEEVEQEEEKMDMLWENFNEESNQIMTRCCEKDTKKGLISPGRMVEFKCGQALSLSKASKRQSLVVLIKVLRKVFLLHASPTSFKKVKL</sequence>
<accession>A0A1S3ZEH9</accession>
<reference evidence="3" key="2">
    <citation type="submission" date="2025-08" db="UniProtKB">
        <authorList>
            <consortium name="RefSeq"/>
        </authorList>
    </citation>
    <scope>IDENTIFICATION</scope>
    <source>
        <tissue evidence="3">Leaf</tissue>
    </source>
</reference>
<dbReference type="RefSeq" id="XP_016462885.1">
    <property type="nucleotide sequence ID" value="XM_016607399.1"/>
</dbReference>
<dbReference type="PaxDb" id="4097-A0A1S3ZEH9"/>
<evidence type="ECO:0000313" key="3">
    <source>
        <dbReference type="RefSeq" id="XP_016462885.1"/>
    </source>
</evidence>
<feature type="compositionally biased region" description="Basic and acidic residues" evidence="1">
    <location>
        <begin position="40"/>
        <end position="56"/>
    </location>
</feature>
<dbReference type="OMA" id="RINDTCA"/>
<reference evidence="2" key="1">
    <citation type="journal article" date="2014" name="Nat. Commun.">
        <title>The tobacco genome sequence and its comparison with those of tomato and potato.</title>
        <authorList>
            <person name="Sierro N."/>
            <person name="Battey J.N."/>
            <person name="Ouadi S."/>
            <person name="Bakaher N."/>
            <person name="Bovet L."/>
            <person name="Willig A."/>
            <person name="Goepfert S."/>
            <person name="Peitsch M.C."/>
            <person name="Ivanov N.V."/>
        </authorList>
    </citation>
    <scope>NUCLEOTIDE SEQUENCE [LARGE SCALE GENOMIC DNA]</scope>
</reference>
<gene>
    <name evidence="3" type="primary">LOC107785966</name>
</gene>
<proteinExistence type="predicted"/>
<dbReference type="Proteomes" id="UP000790787">
    <property type="component" value="Chromosome 12"/>
</dbReference>
<dbReference type="PANTHER" id="PTHR34666">
    <property type="entry name" value="EXPRESSED PROTEIN"/>
    <property type="match status" value="1"/>
</dbReference>
<dbReference type="KEGG" id="nta:107785966"/>